<keyword evidence="4" id="KW-1185">Reference proteome</keyword>
<dbReference type="Pfam" id="PF09851">
    <property type="entry name" value="SHOCT"/>
    <property type="match status" value="1"/>
</dbReference>
<evidence type="ECO:0000313" key="4">
    <source>
        <dbReference type="Proteomes" id="UP001596405"/>
    </source>
</evidence>
<organism evidence="3 4">
    <name type="scientific">Rufibacter roseus</name>
    <dbReference type="NCBI Taxonomy" id="1567108"/>
    <lineage>
        <taxon>Bacteria</taxon>
        <taxon>Pseudomonadati</taxon>
        <taxon>Bacteroidota</taxon>
        <taxon>Cytophagia</taxon>
        <taxon>Cytophagales</taxon>
        <taxon>Hymenobacteraceae</taxon>
        <taxon>Rufibacter</taxon>
    </lineage>
</organism>
<evidence type="ECO:0000259" key="2">
    <source>
        <dbReference type="Pfam" id="PF09851"/>
    </source>
</evidence>
<sequence>MTTSHNNGSGRLAALHDLTDFKVANNDLDIRGWEVIGADGQRIGVVDDLIVDRSVMKVRYLDIDVDKHLLLPDVDTRHTVVPIGAAHLDDESDQVFLADISQESLARFPFYKGGPISDEMEYRIMHVLTNPTDTYSAPSGGHTAPTEEFYNREHFDEDRFYRNRQPKVSSSPIQEDIATIERLRQMLDEGTITPDEFTALKRKAIGL</sequence>
<dbReference type="Gene3D" id="3.90.50.10">
    <property type="entry name" value="Photosynthetic Reaction Center, subunit H, domain 2"/>
    <property type="match status" value="1"/>
</dbReference>
<dbReference type="InterPro" id="IPR027275">
    <property type="entry name" value="PRC-brl_dom"/>
</dbReference>
<dbReference type="RefSeq" id="WP_066619871.1">
    <property type="nucleotide sequence ID" value="NZ_JBHSYQ010000003.1"/>
</dbReference>
<accession>A0ABW2DJ41</accession>
<dbReference type="Proteomes" id="UP001596405">
    <property type="component" value="Unassembled WGS sequence"/>
</dbReference>
<evidence type="ECO:0000259" key="1">
    <source>
        <dbReference type="Pfam" id="PF05239"/>
    </source>
</evidence>
<dbReference type="InterPro" id="IPR018649">
    <property type="entry name" value="SHOCT"/>
</dbReference>
<gene>
    <name evidence="3" type="ORF">ACFQHR_01385</name>
</gene>
<dbReference type="SUPFAM" id="SSF50346">
    <property type="entry name" value="PRC-barrel domain"/>
    <property type="match status" value="1"/>
</dbReference>
<dbReference type="EMBL" id="JBHSYQ010000003">
    <property type="protein sequence ID" value="MFC6996251.1"/>
    <property type="molecule type" value="Genomic_DNA"/>
</dbReference>
<comment type="caution">
    <text evidence="3">The sequence shown here is derived from an EMBL/GenBank/DDBJ whole genome shotgun (WGS) entry which is preliminary data.</text>
</comment>
<proteinExistence type="predicted"/>
<dbReference type="InterPro" id="IPR011033">
    <property type="entry name" value="PRC_barrel-like_sf"/>
</dbReference>
<feature type="domain" description="PRC-barrel" evidence="1">
    <location>
        <begin position="29"/>
        <end position="95"/>
    </location>
</feature>
<name>A0ABW2DJ41_9BACT</name>
<dbReference type="InterPro" id="IPR014747">
    <property type="entry name" value="Bac_photo_RC_H_C"/>
</dbReference>
<feature type="domain" description="SHOCT" evidence="2">
    <location>
        <begin position="179"/>
        <end position="203"/>
    </location>
</feature>
<reference evidence="4" key="1">
    <citation type="journal article" date="2019" name="Int. J. Syst. Evol. Microbiol.">
        <title>The Global Catalogue of Microorganisms (GCM) 10K type strain sequencing project: providing services to taxonomists for standard genome sequencing and annotation.</title>
        <authorList>
            <consortium name="The Broad Institute Genomics Platform"/>
            <consortium name="The Broad Institute Genome Sequencing Center for Infectious Disease"/>
            <person name="Wu L."/>
            <person name="Ma J."/>
        </authorList>
    </citation>
    <scope>NUCLEOTIDE SEQUENCE [LARGE SCALE GENOMIC DNA]</scope>
    <source>
        <strain evidence="4">CGMCC 4.7393</strain>
    </source>
</reference>
<evidence type="ECO:0000313" key="3">
    <source>
        <dbReference type="EMBL" id="MFC6996251.1"/>
    </source>
</evidence>
<protein>
    <submittedName>
        <fullName evidence="3">PRC-barrel domain-containing protein</fullName>
    </submittedName>
</protein>
<dbReference type="Pfam" id="PF05239">
    <property type="entry name" value="PRC"/>
    <property type="match status" value="1"/>
</dbReference>